<proteinExistence type="predicted"/>
<dbReference type="EMBL" id="AMZH03022422">
    <property type="protein sequence ID" value="RRT37328.1"/>
    <property type="molecule type" value="Genomic_DNA"/>
</dbReference>
<evidence type="ECO:0000313" key="2">
    <source>
        <dbReference type="Proteomes" id="UP000287651"/>
    </source>
</evidence>
<dbReference type="AlphaFoldDB" id="A0A426XCZ8"/>
<accession>A0A426XCZ8</accession>
<comment type="caution">
    <text evidence="1">The sequence shown here is derived from an EMBL/GenBank/DDBJ whole genome shotgun (WGS) entry which is preliminary data.</text>
</comment>
<dbReference type="Proteomes" id="UP000287651">
    <property type="component" value="Unassembled WGS sequence"/>
</dbReference>
<sequence>MTKKKLSRHLAIIGWHRPRFFLLFLIPCFFFRHRSQAVPLGNGRRWSKSTVTDLFRAVLGRKQSCIVRYRARSRVSPDNG</sequence>
<organism evidence="1 2">
    <name type="scientific">Ensete ventricosum</name>
    <name type="common">Abyssinian banana</name>
    <name type="synonym">Musa ensete</name>
    <dbReference type="NCBI Taxonomy" id="4639"/>
    <lineage>
        <taxon>Eukaryota</taxon>
        <taxon>Viridiplantae</taxon>
        <taxon>Streptophyta</taxon>
        <taxon>Embryophyta</taxon>
        <taxon>Tracheophyta</taxon>
        <taxon>Spermatophyta</taxon>
        <taxon>Magnoliopsida</taxon>
        <taxon>Liliopsida</taxon>
        <taxon>Zingiberales</taxon>
        <taxon>Musaceae</taxon>
        <taxon>Ensete</taxon>
    </lineage>
</organism>
<evidence type="ECO:0000313" key="1">
    <source>
        <dbReference type="EMBL" id="RRT37328.1"/>
    </source>
</evidence>
<gene>
    <name evidence="1" type="ORF">B296_00029986</name>
</gene>
<protein>
    <submittedName>
        <fullName evidence="1">Uncharacterized protein</fullName>
    </submittedName>
</protein>
<reference evidence="1 2" key="1">
    <citation type="journal article" date="2014" name="Agronomy (Basel)">
        <title>A Draft Genome Sequence for Ensete ventricosum, the Drought-Tolerant Tree Against Hunger.</title>
        <authorList>
            <person name="Harrison J."/>
            <person name="Moore K.A."/>
            <person name="Paszkiewicz K."/>
            <person name="Jones T."/>
            <person name="Grant M."/>
            <person name="Ambacheew D."/>
            <person name="Muzemil S."/>
            <person name="Studholme D.J."/>
        </authorList>
    </citation>
    <scope>NUCLEOTIDE SEQUENCE [LARGE SCALE GENOMIC DNA]</scope>
</reference>
<name>A0A426XCZ8_ENSVE</name>